<name>A0ABV1RME3_9ALTE</name>
<proteinExistence type="predicted"/>
<dbReference type="Pfam" id="PF02464">
    <property type="entry name" value="CinA"/>
    <property type="match status" value="1"/>
</dbReference>
<dbReference type="RefSeq" id="WP_350403128.1">
    <property type="nucleotide sequence ID" value="NZ_JBELOE010000281.1"/>
</dbReference>
<dbReference type="NCBIfam" id="TIGR00199">
    <property type="entry name" value="PncC_domain"/>
    <property type="match status" value="1"/>
</dbReference>
<evidence type="ECO:0000259" key="1">
    <source>
        <dbReference type="Pfam" id="PF02464"/>
    </source>
</evidence>
<accession>A0ABV1RME3</accession>
<feature type="domain" description="CinA C-terminal" evidence="1">
    <location>
        <begin position="8"/>
        <end position="158"/>
    </location>
</feature>
<reference evidence="2 3" key="1">
    <citation type="submission" date="2024-06" db="EMBL/GenBank/DDBJ databases">
        <authorList>
            <person name="Chen R.Y."/>
        </authorList>
    </citation>
    <scope>NUCLEOTIDE SEQUENCE [LARGE SCALE GENOMIC DNA]</scope>
    <source>
        <strain evidence="2 3">D2</strain>
    </source>
</reference>
<dbReference type="InterPro" id="IPR008136">
    <property type="entry name" value="CinA_C"/>
</dbReference>
<dbReference type="InterPro" id="IPR036653">
    <property type="entry name" value="CinA-like_C"/>
</dbReference>
<sequence length="167" mass="17384">MYWTEITQAAENCGAILTRKGLTIATAESCTGGGIAYALTEIAGSSAYFTQSWVTYSNLAKQNCLGVAADTLEKHGAVSKHVVAEMAAGVLQNSGADIAVTTSGIAGPGGATDTKPVGLVHFAWQIKGQDAVCEHKVFAGDRAAVRHQAILYALSKIEVLLKNYPLG</sequence>
<evidence type="ECO:0000313" key="3">
    <source>
        <dbReference type="Proteomes" id="UP001467690"/>
    </source>
</evidence>
<comment type="caution">
    <text evidence="2">The sequence shown here is derived from an EMBL/GenBank/DDBJ whole genome shotgun (WGS) entry which is preliminary data.</text>
</comment>
<organism evidence="2 3">
    <name type="scientific">Catenovulum sediminis</name>
    <dbReference type="NCBI Taxonomy" id="1740262"/>
    <lineage>
        <taxon>Bacteria</taxon>
        <taxon>Pseudomonadati</taxon>
        <taxon>Pseudomonadota</taxon>
        <taxon>Gammaproteobacteria</taxon>
        <taxon>Alteromonadales</taxon>
        <taxon>Alteromonadaceae</taxon>
        <taxon>Catenovulum</taxon>
    </lineage>
</organism>
<gene>
    <name evidence="2" type="ORF">ABS311_19690</name>
</gene>
<protein>
    <submittedName>
        <fullName evidence="2">CinA family protein</fullName>
    </submittedName>
</protein>
<dbReference type="Proteomes" id="UP001467690">
    <property type="component" value="Unassembled WGS sequence"/>
</dbReference>
<dbReference type="Gene3D" id="3.90.950.20">
    <property type="entry name" value="CinA-like"/>
    <property type="match status" value="1"/>
</dbReference>
<evidence type="ECO:0000313" key="2">
    <source>
        <dbReference type="EMBL" id="MER2494104.1"/>
    </source>
</evidence>
<keyword evidence="3" id="KW-1185">Reference proteome</keyword>
<dbReference type="EMBL" id="JBELOE010000281">
    <property type="protein sequence ID" value="MER2494104.1"/>
    <property type="molecule type" value="Genomic_DNA"/>
</dbReference>
<dbReference type="SUPFAM" id="SSF142433">
    <property type="entry name" value="CinA-like"/>
    <property type="match status" value="1"/>
</dbReference>